<keyword evidence="7" id="KW-1185">Reference proteome</keyword>
<keyword evidence="2" id="KW-0285">Flavoprotein</keyword>
<organism evidence="6 7">
    <name type="scientific">Streptomyces fildesensis</name>
    <dbReference type="NCBI Taxonomy" id="375757"/>
    <lineage>
        <taxon>Bacteria</taxon>
        <taxon>Bacillati</taxon>
        <taxon>Actinomycetota</taxon>
        <taxon>Actinomycetes</taxon>
        <taxon>Kitasatosporales</taxon>
        <taxon>Streptomycetaceae</taxon>
        <taxon>Streptomyces</taxon>
    </lineage>
</organism>
<dbReference type="SUPFAM" id="SSF51905">
    <property type="entry name" value="FAD/NAD(P)-binding domain"/>
    <property type="match status" value="1"/>
</dbReference>
<keyword evidence="3" id="KW-0274">FAD</keyword>
<proteinExistence type="predicted"/>
<dbReference type="Gene3D" id="3.50.50.60">
    <property type="entry name" value="FAD/NAD(P)-binding domain"/>
    <property type="match status" value="1"/>
</dbReference>
<sequence>MADENVPVLVIGGGLTGLSASVFLTHFGVRSLLVERHPDTSGHPKARAINPRTMEIFRAVGMEDAIRAEESPIAGNDVLVHVETLAGPERVRMPSAAPEDLSRISPARWAMIDQNQLEPLLRKQAVATGAEVRFSTQLVSLEEDLDGVLATVHDRSTGVTSTIHANYVIAADGSRSPVRRMLRVPDRGRGTITNLVSFFFHADLSPALAGRKVIAAYVNNPVVRGTLIPIDNEKRWVFNVSFYPEQGEGPEDFTERRCLELLRSAIGVDDLPAEIEDGRMLPWEISMRIAEQFRAGRVFIAGDAAHVIPPTGAFGASTGIQDVYNLSWKLSLVLARAAGPGLLDTYGTERRPVALETAKQAGLRFAVREGKRLEDVADELVDETTMTFGYRYRSGAFSPQFAEPAGPLLEDPDHPSAQPGARAPHVIVQAKDGPEMSVVDLFGRGFVLFTTGAADSLAAAAAQTAGRLGVDLVAYRVGPDGDLTDPKGEWAARYKVGDDGVVLVRPDGFVGWRAAGAVPGTADLERALRQLLDLGAA</sequence>
<dbReference type="Gene3D" id="3.30.9.10">
    <property type="entry name" value="D-Amino Acid Oxidase, subunit A, domain 2"/>
    <property type="match status" value="1"/>
</dbReference>
<keyword evidence="4" id="KW-0472">Membrane</keyword>
<evidence type="ECO:0000256" key="1">
    <source>
        <dbReference type="ARBA" id="ARBA00001974"/>
    </source>
</evidence>
<keyword evidence="4" id="KW-1133">Transmembrane helix</keyword>
<feature type="transmembrane region" description="Helical" evidence="4">
    <location>
        <begin position="6"/>
        <end position="29"/>
    </location>
</feature>
<dbReference type="RefSeq" id="WP_399645606.1">
    <property type="nucleotide sequence ID" value="NZ_JBITYG010000002.1"/>
</dbReference>
<dbReference type="Gene3D" id="3.40.30.120">
    <property type="match status" value="1"/>
</dbReference>
<keyword evidence="6" id="KW-0503">Monooxygenase</keyword>
<gene>
    <name evidence="6" type="ORF">ACIGXA_07875</name>
</gene>
<dbReference type="PRINTS" id="PR00420">
    <property type="entry name" value="RNGMNOXGNASE"/>
</dbReference>
<evidence type="ECO:0000259" key="5">
    <source>
        <dbReference type="Pfam" id="PF01494"/>
    </source>
</evidence>
<comment type="cofactor">
    <cofactor evidence="1">
        <name>FAD</name>
        <dbReference type="ChEBI" id="CHEBI:57692"/>
    </cofactor>
</comment>
<reference evidence="6 7" key="1">
    <citation type="submission" date="2024-10" db="EMBL/GenBank/DDBJ databases">
        <title>The Natural Products Discovery Center: Release of the First 8490 Sequenced Strains for Exploring Actinobacteria Biosynthetic Diversity.</title>
        <authorList>
            <person name="Kalkreuter E."/>
            <person name="Kautsar S.A."/>
            <person name="Yang D."/>
            <person name="Bader C.D."/>
            <person name="Teijaro C.N."/>
            <person name="Fluegel L."/>
            <person name="Davis C.M."/>
            <person name="Simpson J.R."/>
            <person name="Lauterbach L."/>
            <person name="Steele A.D."/>
            <person name="Gui C."/>
            <person name="Meng S."/>
            <person name="Li G."/>
            <person name="Viehrig K."/>
            <person name="Ye F."/>
            <person name="Su P."/>
            <person name="Kiefer A.F."/>
            <person name="Nichols A."/>
            <person name="Cepeda A.J."/>
            <person name="Yan W."/>
            <person name="Fan B."/>
            <person name="Jiang Y."/>
            <person name="Adhikari A."/>
            <person name="Zheng C.-J."/>
            <person name="Schuster L."/>
            <person name="Cowan T.M."/>
            <person name="Smanski M.J."/>
            <person name="Chevrette M.G."/>
            <person name="De Carvalho L.P.S."/>
            <person name="Shen B."/>
        </authorList>
    </citation>
    <scope>NUCLEOTIDE SEQUENCE [LARGE SCALE GENOMIC DNA]</scope>
    <source>
        <strain evidence="6 7">NPDC053399</strain>
    </source>
</reference>
<accession>A0ABW8C1Z8</accession>
<dbReference type="PANTHER" id="PTHR43004:SF19">
    <property type="entry name" value="BINDING MONOOXYGENASE, PUTATIVE (JCVI)-RELATED"/>
    <property type="match status" value="1"/>
</dbReference>
<dbReference type="PANTHER" id="PTHR43004">
    <property type="entry name" value="TRK SYSTEM POTASSIUM UPTAKE PROTEIN"/>
    <property type="match status" value="1"/>
</dbReference>
<comment type="caution">
    <text evidence="6">The sequence shown here is derived from an EMBL/GenBank/DDBJ whole genome shotgun (WGS) entry which is preliminary data.</text>
</comment>
<evidence type="ECO:0000256" key="3">
    <source>
        <dbReference type="ARBA" id="ARBA00022827"/>
    </source>
</evidence>
<evidence type="ECO:0000256" key="4">
    <source>
        <dbReference type="SAM" id="Phobius"/>
    </source>
</evidence>
<dbReference type="InterPro" id="IPR050641">
    <property type="entry name" value="RIFMO-like"/>
</dbReference>
<keyword evidence="6" id="KW-0560">Oxidoreductase</keyword>
<evidence type="ECO:0000313" key="7">
    <source>
        <dbReference type="Proteomes" id="UP001614394"/>
    </source>
</evidence>
<dbReference type="Proteomes" id="UP001614394">
    <property type="component" value="Unassembled WGS sequence"/>
</dbReference>
<keyword evidence="4" id="KW-0812">Transmembrane</keyword>
<dbReference type="InterPro" id="IPR002938">
    <property type="entry name" value="FAD-bd"/>
</dbReference>
<feature type="domain" description="FAD-binding" evidence="5">
    <location>
        <begin position="6"/>
        <end position="359"/>
    </location>
</feature>
<dbReference type="Pfam" id="PF01494">
    <property type="entry name" value="FAD_binding_3"/>
    <property type="match status" value="1"/>
</dbReference>
<protein>
    <submittedName>
        <fullName evidence="6">FAD-dependent monooxygenase</fullName>
    </submittedName>
</protein>
<dbReference type="Pfam" id="PF21274">
    <property type="entry name" value="Rng_hyd_C"/>
    <property type="match status" value="1"/>
</dbReference>
<evidence type="ECO:0000313" key="6">
    <source>
        <dbReference type="EMBL" id="MFI9100430.1"/>
    </source>
</evidence>
<evidence type="ECO:0000256" key="2">
    <source>
        <dbReference type="ARBA" id="ARBA00022630"/>
    </source>
</evidence>
<dbReference type="GO" id="GO:0004497">
    <property type="term" value="F:monooxygenase activity"/>
    <property type="evidence" value="ECO:0007669"/>
    <property type="project" value="UniProtKB-KW"/>
</dbReference>
<dbReference type="InterPro" id="IPR036188">
    <property type="entry name" value="FAD/NAD-bd_sf"/>
</dbReference>
<dbReference type="EMBL" id="JBITYG010000002">
    <property type="protein sequence ID" value="MFI9100430.1"/>
    <property type="molecule type" value="Genomic_DNA"/>
</dbReference>
<name>A0ABW8C1Z8_9ACTN</name>